<gene>
    <name evidence="7" type="ORF">S01H1_13894</name>
</gene>
<dbReference type="InterPro" id="IPR036010">
    <property type="entry name" value="2Fe-2S_ferredoxin-like_sf"/>
</dbReference>
<dbReference type="GO" id="GO:0042773">
    <property type="term" value="P:ATP synthesis coupled electron transport"/>
    <property type="evidence" value="ECO:0007669"/>
    <property type="project" value="InterPro"/>
</dbReference>
<dbReference type="GO" id="GO:0016020">
    <property type="term" value="C:membrane"/>
    <property type="evidence" value="ECO:0007669"/>
    <property type="project" value="InterPro"/>
</dbReference>
<feature type="domain" description="4Fe-4S ferredoxin-type" evidence="6">
    <location>
        <begin position="93"/>
        <end position="123"/>
    </location>
</feature>
<proteinExistence type="predicted"/>
<evidence type="ECO:0000256" key="5">
    <source>
        <dbReference type="ARBA" id="ARBA00023014"/>
    </source>
</evidence>
<reference evidence="7" key="1">
    <citation type="journal article" date="2014" name="Front. Microbiol.">
        <title>High frequency of phylogenetically diverse reductive dehalogenase-homologous genes in deep subseafloor sedimentary metagenomes.</title>
        <authorList>
            <person name="Kawai M."/>
            <person name="Futagami T."/>
            <person name="Toyoda A."/>
            <person name="Takaki Y."/>
            <person name="Nishi S."/>
            <person name="Hori S."/>
            <person name="Arai W."/>
            <person name="Tsubouchi T."/>
            <person name="Morono Y."/>
            <person name="Uchiyama I."/>
            <person name="Ito T."/>
            <person name="Fujiyama A."/>
            <person name="Inagaki F."/>
            <person name="Takami H."/>
        </authorList>
    </citation>
    <scope>NUCLEOTIDE SEQUENCE</scope>
    <source>
        <strain evidence="7">Expedition CK06-06</strain>
    </source>
</reference>
<dbReference type="SUPFAM" id="SSF54292">
    <property type="entry name" value="2Fe-2S ferredoxin-like"/>
    <property type="match status" value="1"/>
</dbReference>
<dbReference type="PANTHER" id="PTHR24960">
    <property type="entry name" value="PHOTOSYSTEM I IRON-SULFUR CENTER-RELATED"/>
    <property type="match status" value="1"/>
</dbReference>
<keyword evidence="1" id="KW-0004">4Fe-4S</keyword>
<keyword evidence="3" id="KW-0677">Repeat</keyword>
<dbReference type="Gene3D" id="3.10.20.740">
    <property type="match status" value="1"/>
</dbReference>
<feature type="non-terminal residue" evidence="7">
    <location>
        <position position="1"/>
    </location>
</feature>
<comment type="caution">
    <text evidence="7">The sequence shown here is derived from an EMBL/GenBank/DDBJ whole genome shotgun (WGS) entry which is preliminary data.</text>
</comment>
<dbReference type="PROSITE" id="PS00641">
    <property type="entry name" value="COMPLEX1_75K_1"/>
    <property type="match status" value="1"/>
</dbReference>
<feature type="domain" description="4Fe-4S ferredoxin-type" evidence="6">
    <location>
        <begin position="135"/>
        <end position="165"/>
    </location>
</feature>
<dbReference type="PROSITE" id="PS51379">
    <property type="entry name" value="4FE4S_FER_2"/>
    <property type="match status" value="2"/>
</dbReference>
<dbReference type="InterPro" id="IPR017900">
    <property type="entry name" value="4Fe4S_Fe_S_CS"/>
</dbReference>
<evidence type="ECO:0000256" key="3">
    <source>
        <dbReference type="ARBA" id="ARBA00022737"/>
    </source>
</evidence>
<keyword evidence="4" id="KW-0408">Iron</keyword>
<dbReference type="PANTHER" id="PTHR24960:SF84">
    <property type="entry name" value="HYDROGENASE SUBUNIT"/>
    <property type="match status" value="1"/>
</dbReference>
<dbReference type="GO" id="GO:0051539">
    <property type="term" value="F:4 iron, 4 sulfur cluster binding"/>
    <property type="evidence" value="ECO:0007669"/>
    <property type="project" value="UniProtKB-KW"/>
</dbReference>
<evidence type="ECO:0000313" key="7">
    <source>
        <dbReference type="EMBL" id="GAF79624.1"/>
    </source>
</evidence>
<dbReference type="EMBL" id="BARS01007192">
    <property type="protein sequence ID" value="GAF79624.1"/>
    <property type="molecule type" value="Genomic_DNA"/>
</dbReference>
<dbReference type="SUPFAM" id="SSF54862">
    <property type="entry name" value="4Fe-4S ferredoxins"/>
    <property type="match status" value="1"/>
</dbReference>
<dbReference type="InterPro" id="IPR000283">
    <property type="entry name" value="NADH_UbQ_OxRdtase_75kDa_su_CS"/>
</dbReference>
<evidence type="ECO:0000256" key="4">
    <source>
        <dbReference type="ARBA" id="ARBA00023004"/>
    </source>
</evidence>
<evidence type="ECO:0000256" key="2">
    <source>
        <dbReference type="ARBA" id="ARBA00022723"/>
    </source>
</evidence>
<organism evidence="7">
    <name type="scientific">marine sediment metagenome</name>
    <dbReference type="NCBI Taxonomy" id="412755"/>
    <lineage>
        <taxon>unclassified sequences</taxon>
        <taxon>metagenomes</taxon>
        <taxon>ecological metagenomes</taxon>
    </lineage>
</organism>
<name>X0SF40_9ZZZZ</name>
<keyword evidence="2" id="KW-0479">Metal-binding</keyword>
<dbReference type="Pfam" id="PF00037">
    <property type="entry name" value="Fer4"/>
    <property type="match status" value="1"/>
</dbReference>
<protein>
    <recommendedName>
        <fullName evidence="6">4Fe-4S ferredoxin-type domain-containing protein</fullName>
    </recommendedName>
</protein>
<sequence>ANEAGIWIPTLCYHPAVSRSASCRLCMVELDRGDWKQLVTACNYPVRRDIVVSVAGEAAVAARRGVMELTLARAPQNAQLQALARRMGVEGTPYPTVTQSLRDCILCGLCTAVCEEVIGRSAIGFAGRGTDRAVAAPFRQPSEDCIGCGACAVVCPVGTIQVRIHEDTGEVEISPFKSRAKLLTCEGCGARVVSVPVAQEALGRTKIDWDEFRRRARLCPQCRRRDALAAMHPPARKEEQHE</sequence>
<accession>X0SF40</accession>
<dbReference type="InterPro" id="IPR050157">
    <property type="entry name" value="PSI_iron-sulfur_center"/>
</dbReference>
<dbReference type="FunFam" id="3.30.70.20:FF:000035">
    <property type="entry name" value="Iron hydrogenase 1"/>
    <property type="match status" value="1"/>
</dbReference>
<dbReference type="Pfam" id="PF13510">
    <property type="entry name" value="Fer2_4"/>
    <property type="match status" value="1"/>
</dbReference>
<dbReference type="GO" id="GO:0046872">
    <property type="term" value="F:metal ion binding"/>
    <property type="evidence" value="ECO:0007669"/>
    <property type="project" value="UniProtKB-KW"/>
</dbReference>
<evidence type="ECO:0000256" key="1">
    <source>
        <dbReference type="ARBA" id="ARBA00022485"/>
    </source>
</evidence>
<dbReference type="AlphaFoldDB" id="X0SF40"/>
<dbReference type="Gene3D" id="3.30.70.20">
    <property type="match status" value="1"/>
</dbReference>
<evidence type="ECO:0000259" key="6">
    <source>
        <dbReference type="PROSITE" id="PS51379"/>
    </source>
</evidence>
<keyword evidence="5" id="KW-0411">Iron-sulfur</keyword>
<dbReference type="GO" id="GO:0008137">
    <property type="term" value="F:NADH dehydrogenase (ubiquinone) activity"/>
    <property type="evidence" value="ECO:0007669"/>
    <property type="project" value="InterPro"/>
</dbReference>
<dbReference type="PROSITE" id="PS00198">
    <property type="entry name" value="4FE4S_FER_1"/>
    <property type="match status" value="1"/>
</dbReference>
<dbReference type="InterPro" id="IPR017896">
    <property type="entry name" value="4Fe4S_Fe-S-bd"/>
</dbReference>